<gene>
    <name evidence="1" type="ORF">COX03_03075</name>
</gene>
<dbReference type="AlphaFoldDB" id="A0A2H0BID3"/>
<protein>
    <recommendedName>
        <fullName evidence="3">Nucleoside diphosphate kinase-like domain-containing protein</fullName>
    </recommendedName>
</protein>
<comment type="caution">
    <text evidence="1">The sequence shown here is derived from an EMBL/GenBank/DDBJ whole genome shotgun (WGS) entry which is preliminary data.</text>
</comment>
<evidence type="ECO:0000313" key="1">
    <source>
        <dbReference type="EMBL" id="PIP57446.1"/>
    </source>
</evidence>
<dbReference type="Proteomes" id="UP000229847">
    <property type="component" value="Unassembled WGS sequence"/>
</dbReference>
<organism evidence="1 2">
    <name type="scientific">Candidatus Woesebacteria bacterium CG22_combo_CG10-13_8_21_14_all_39_10</name>
    <dbReference type="NCBI Taxonomy" id="1975059"/>
    <lineage>
        <taxon>Bacteria</taxon>
        <taxon>Candidatus Woeseibacteriota</taxon>
    </lineage>
</organism>
<proteinExistence type="predicted"/>
<reference evidence="1 2" key="1">
    <citation type="submission" date="2017-09" db="EMBL/GenBank/DDBJ databases">
        <title>Depth-based differentiation of microbial function through sediment-hosted aquifers and enrichment of novel symbionts in the deep terrestrial subsurface.</title>
        <authorList>
            <person name="Probst A.J."/>
            <person name="Ladd B."/>
            <person name="Jarett J.K."/>
            <person name="Geller-Mcgrath D.E."/>
            <person name="Sieber C.M."/>
            <person name="Emerson J.B."/>
            <person name="Anantharaman K."/>
            <person name="Thomas B.C."/>
            <person name="Malmstrom R."/>
            <person name="Stieglmeier M."/>
            <person name="Klingl A."/>
            <person name="Woyke T."/>
            <person name="Ryan C.M."/>
            <person name="Banfield J.F."/>
        </authorList>
    </citation>
    <scope>NUCLEOTIDE SEQUENCE [LARGE SCALE GENOMIC DNA]</scope>
    <source>
        <strain evidence="1">CG22_combo_CG10-13_8_21_14_all_39_10</strain>
    </source>
</reference>
<dbReference type="EMBL" id="PCSW01000094">
    <property type="protein sequence ID" value="PIP57446.1"/>
    <property type="molecule type" value="Genomic_DNA"/>
</dbReference>
<sequence length="248" mass="28319">MREGGLTIPEFVQLNPIERIGAIIKGFNLSTGDSERRPLDLDQNFINGDYGLVVIKPEIYGSLDKVNSFLSTGLGLSIVFSENFVYSPSQYWEIYGKYYTENFKRFPHGALMFLISTSLTSRIIVFKHLDISSYHKIYQGMSRNGDIDKPVFILTEIEDRQAVFNALFVKHPIYGIRRLVCEPFVRNKGFLHMEEGKCPAVCWDFAGEFSRRGELENLITFNGIHSPKDTEELIDNFAVLSKAVKIQL</sequence>
<evidence type="ECO:0000313" key="2">
    <source>
        <dbReference type="Proteomes" id="UP000229847"/>
    </source>
</evidence>
<evidence type="ECO:0008006" key="3">
    <source>
        <dbReference type="Google" id="ProtNLM"/>
    </source>
</evidence>
<accession>A0A2H0BID3</accession>
<name>A0A2H0BID3_9BACT</name>